<keyword evidence="3" id="KW-1185">Reference proteome</keyword>
<protein>
    <recommendedName>
        <fullName evidence="4">Cuticle protein</fullName>
    </recommendedName>
</protein>
<keyword evidence="1" id="KW-0732">Signal</keyword>
<proteinExistence type="predicted"/>
<feature type="non-terminal residue" evidence="2">
    <location>
        <position position="205"/>
    </location>
</feature>
<evidence type="ECO:0008006" key="4">
    <source>
        <dbReference type="Google" id="ProtNLM"/>
    </source>
</evidence>
<feature type="chain" id="PRO_5046491135" description="Cuticle protein" evidence="1">
    <location>
        <begin position="19"/>
        <end position="205"/>
    </location>
</feature>
<evidence type="ECO:0000256" key="1">
    <source>
        <dbReference type="SAM" id="SignalP"/>
    </source>
</evidence>
<evidence type="ECO:0000313" key="3">
    <source>
        <dbReference type="Proteomes" id="UP000837857"/>
    </source>
</evidence>
<feature type="signal peptide" evidence="1">
    <location>
        <begin position="1"/>
        <end position="18"/>
    </location>
</feature>
<dbReference type="EMBL" id="OW152813">
    <property type="protein sequence ID" value="CAH2034406.1"/>
    <property type="molecule type" value="Genomic_DNA"/>
</dbReference>
<name>A0ABN8HNW8_9NEOP</name>
<sequence length="205" mass="21837">MKTLDILVLAVAFGDVLCDQVAQTNSSAAKDMYVVHATVYQVGILTNKTDDEIGKAQGNQESITFFHRNGSAVDLSGIHNPLLTNVTAQSIVGVAPIQDVNHTNDLVPWTALEKLASVQQQKAPADPTRSDANQAMKFKREVASVPVKLVKGAAVVPPGTGVQSLALPPLLTLNSNLSLIPVPIPNTSVVRYAKINTLVKSPQHF</sequence>
<dbReference type="Proteomes" id="UP000837857">
    <property type="component" value="Chromosome 1"/>
</dbReference>
<gene>
    <name evidence="2" type="ORF">IPOD504_LOCUS118</name>
</gene>
<organism evidence="2 3">
    <name type="scientific">Iphiclides podalirius</name>
    <name type="common">scarce swallowtail</name>
    <dbReference type="NCBI Taxonomy" id="110791"/>
    <lineage>
        <taxon>Eukaryota</taxon>
        <taxon>Metazoa</taxon>
        <taxon>Ecdysozoa</taxon>
        <taxon>Arthropoda</taxon>
        <taxon>Hexapoda</taxon>
        <taxon>Insecta</taxon>
        <taxon>Pterygota</taxon>
        <taxon>Neoptera</taxon>
        <taxon>Endopterygota</taxon>
        <taxon>Lepidoptera</taxon>
        <taxon>Glossata</taxon>
        <taxon>Ditrysia</taxon>
        <taxon>Papilionoidea</taxon>
        <taxon>Papilionidae</taxon>
        <taxon>Papilioninae</taxon>
        <taxon>Iphiclides</taxon>
    </lineage>
</organism>
<accession>A0ABN8HNW8</accession>
<reference evidence="2" key="1">
    <citation type="submission" date="2022-03" db="EMBL/GenBank/DDBJ databases">
        <authorList>
            <person name="Martin H S."/>
        </authorList>
    </citation>
    <scope>NUCLEOTIDE SEQUENCE</scope>
</reference>
<evidence type="ECO:0000313" key="2">
    <source>
        <dbReference type="EMBL" id="CAH2034406.1"/>
    </source>
</evidence>